<evidence type="ECO:0000256" key="9">
    <source>
        <dbReference type="ARBA" id="ARBA00029803"/>
    </source>
</evidence>
<dbReference type="InterPro" id="IPR038459">
    <property type="entry name" value="MT_TRM10-typ_sf"/>
</dbReference>
<dbReference type="OrthoDB" id="9976048at2759"/>
<keyword evidence="7" id="KW-0175">Coiled coil</keyword>
<comment type="subcellular location">
    <subcellularLocation>
        <location evidence="1">Mitochondrion</location>
    </subcellularLocation>
</comment>
<gene>
    <name evidence="12" type="ORF">ECPE_LOCUS12808</name>
</gene>
<name>A0A183B0S3_9TREM</name>
<evidence type="ECO:0000313" key="12">
    <source>
        <dbReference type="EMBL" id="VDP90080.1"/>
    </source>
</evidence>
<accession>A0A183B0S3</accession>
<keyword evidence="4" id="KW-0949">S-adenosyl-L-methionine</keyword>
<evidence type="ECO:0000256" key="4">
    <source>
        <dbReference type="ARBA" id="ARBA00022691"/>
    </source>
</evidence>
<dbReference type="GO" id="GO:0005654">
    <property type="term" value="C:nucleoplasm"/>
    <property type="evidence" value="ECO:0007669"/>
    <property type="project" value="TreeGrafter"/>
</dbReference>
<reference evidence="12 13" key="2">
    <citation type="submission" date="2018-11" db="EMBL/GenBank/DDBJ databases">
        <authorList>
            <consortium name="Pathogen Informatics"/>
        </authorList>
    </citation>
    <scope>NUCLEOTIDE SEQUENCE [LARGE SCALE GENOMIC DNA]</scope>
    <source>
        <strain evidence="12 13">Egypt</strain>
    </source>
</reference>
<dbReference type="PANTHER" id="PTHR13563:SF5">
    <property type="entry name" value="TRNA METHYLTRANSFERASE 10 HOMOLOG C"/>
    <property type="match status" value="1"/>
</dbReference>
<proteinExistence type="predicted"/>
<dbReference type="CDD" id="cd18102">
    <property type="entry name" value="Trm10_MRRP1"/>
    <property type="match status" value="1"/>
</dbReference>
<organism evidence="14">
    <name type="scientific">Echinostoma caproni</name>
    <dbReference type="NCBI Taxonomy" id="27848"/>
    <lineage>
        <taxon>Eukaryota</taxon>
        <taxon>Metazoa</taxon>
        <taxon>Spiralia</taxon>
        <taxon>Lophotrochozoa</taxon>
        <taxon>Platyhelminthes</taxon>
        <taxon>Trematoda</taxon>
        <taxon>Digenea</taxon>
        <taxon>Plagiorchiida</taxon>
        <taxon>Echinostomata</taxon>
        <taxon>Echinostomatoidea</taxon>
        <taxon>Echinostomatidae</taxon>
        <taxon>Echinostoma</taxon>
    </lineage>
</organism>
<dbReference type="GO" id="GO:0008168">
    <property type="term" value="F:methyltransferase activity"/>
    <property type="evidence" value="ECO:0007669"/>
    <property type="project" value="UniProtKB-KW"/>
</dbReference>
<keyword evidence="2" id="KW-0489">Methyltransferase</keyword>
<dbReference type="GO" id="GO:0097745">
    <property type="term" value="P:mitochondrial tRNA 5'-end processing"/>
    <property type="evidence" value="ECO:0007669"/>
    <property type="project" value="TreeGrafter"/>
</dbReference>
<dbReference type="InterPro" id="IPR007356">
    <property type="entry name" value="tRNA_m1G_MeTrfase_euk"/>
</dbReference>
<feature type="domain" description="SAM-dependent MTase TRM10-type" evidence="11">
    <location>
        <begin position="160"/>
        <end position="393"/>
    </location>
</feature>
<evidence type="ECO:0000259" key="11">
    <source>
        <dbReference type="PROSITE" id="PS51675"/>
    </source>
</evidence>
<keyword evidence="3" id="KW-0808">Transferase</keyword>
<evidence type="ECO:0000256" key="8">
    <source>
        <dbReference type="ARBA" id="ARBA00023128"/>
    </source>
</evidence>
<evidence type="ECO:0000256" key="3">
    <source>
        <dbReference type="ARBA" id="ARBA00022679"/>
    </source>
</evidence>
<dbReference type="InterPro" id="IPR028564">
    <property type="entry name" value="MT_TRM10-typ"/>
</dbReference>
<evidence type="ECO:0000256" key="2">
    <source>
        <dbReference type="ARBA" id="ARBA00022603"/>
    </source>
</evidence>
<dbReference type="GO" id="GO:0032259">
    <property type="term" value="P:methylation"/>
    <property type="evidence" value="ECO:0007669"/>
    <property type="project" value="UniProtKB-KW"/>
</dbReference>
<dbReference type="WBParaSite" id="ECPE_0001284501-mRNA-1">
    <property type="protein sequence ID" value="ECPE_0001284501-mRNA-1"/>
    <property type="gene ID" value="ECPE_0001284501"/>
</dbReference>
<evidence type="ECO:0000256" key="7">
    <source>
        <dbReference type="ARBA" id="ARBA00023054"/>
    </source>
</evidence>
<evidence type="ECO:0000256" key="5">
    <source>
        <dbReference type="ARBA" id="ARBA00022694"/>
    </source>
</evidence>
<dbReference type="AlphaFoldDB" id="A0A183B0S3"/>
<dbReference type="GO" id="GO:0005739">
    <property type="term" value="C:mitochondrion"/>
    <property type="evidence" value="ECO:0007669"/>
    <property type="project" value="UniProtKB-SubCell"/>
</dbReference>
<keyword evidence="5" id="KW-0819">tRNA processing</keyword>
<dbReference type="GO" id="GO:0000049">
    <property type="term" value="F:tRNA binding"/>
    <property type="evidence" value="ECO:0007669"/>
    <property type="project" value="TreeGrafter"/>
</dbReference>
<evidence type="ECO:0000313" key="13">
    <source>
        <dbReference type="Proteomes" id="UP000272942"/>
    </source>
</evidence>
<sequence>MLRRIFTYVLSGRQLIPSVTPRGKVASTIHAHRWVSTHPIVVSPYLLDRTVPAEEILNKLMPSDSERLKFLESEHRLLFDGGQKVPSTLTPKMKLELLCCQSYTSRIRLHEFFFKRQMRRENRAARKAQKSQEEPSDSTPTSDGRIIRVVDPRCNRYHDEAYMWAEIRCPESAQPLVFDFTHESEMRLQDQKNLASQLAYAMQCTRRMRPYPFHLWLCGLKPGSNQYSFMEQEFGVKSLPDIPASALDAPVDNSHILRQTGRRIHRLEDFPWTISPNHYSKDFPLNDPDRPVIYLTPNAHRAFEPGEWDHNAVYVVGAIVDKIIRRPVTFAKARRSGVECIRLPLERYFKWSSGSSKTLTVNCIHAILATAKSTNGDWETALRTNLPRRLYDREEKPRAKLNSLFDKL</sequence>
<dbReference type="Proteomes" id="UP000272942">
    <property type="component" value="Unassembled WGS sequence"/>
</dbReference>
<keyword evidence="13" id="KW-1185">Reference proteome</keyword>
<feature type="region of interest" description="Disordered" evidence="10">
    <location>
        <begin position="123"/>
        <end position="145"/>
    </location>
</feature>
<evidence type="ECO:0000256" key="10">
    <source>
        <dbReference type="SAM" id="MobiDB-lite"/>
    </source>
</evidence>
<evidence type="ECO:0000256" key="6">
    <source>
        <dbReference type="ARBA" id="ARBA00022946"/>
    </source>
</evidence>
<evidence type="ECO:0000256" key="1">
    <source>
        <dbReference type="ARBA" id="ARBA00004173"/>
    </source>
</evidence>
<evidence type="ECO:0000313" key="14">
    <source>
        <dbReference type="WBParaSite" id="ECPE_0001284501-mRNA-1"/>
    </source>
</evidence>
<dbReference type="EMBL" id="UZAN01053659">
    <property type="protein sequence ID" value="VDP90080.1"/>
    <property type="molecule type" value="Genomic_DNA"/>
</dbReference>
<dbReference type="PANTHER" id="PTHR13563">
    <property type="entry name" value="TRNA (GUANINE-9-) METHYLTRANSFERASE"/>
    <property type="match status" value="1"/>
</dbReference>
<protein>
    <recommendedName>
        <fullName evidence="9">RNA (guanine-9-)-methyltransferase domain-containing protein 1</fullName>
    </recommendedName>
</protein>
<keyword evidence="6" id="KW-0809">Transit peptide</keyword>
<reference evidence="14" key="1">
    <citation type="submission" date="2016-06" db="UniProtKB">
        <authorList>
            <consortium name="WormBaseParasite"/>
        </authorList>
    </citation>
    <scope>IDENTIFICATION</scope>
</reference>
<dbReference type="InterPro" id="IPR025812">
    <property type="entry name" value="Trm10_C_MTase_dom"/>
</dbReference>
<dbReference type="PROSITE" id="PS51675">
    <property type="entry name" value="SAM_MT_TRM10"/>
    <property type="match status" value="1"/>
</dbReference>
<dbReference type="GO" id="GO:0070131">
    <property type="term" value="P:positive regulation of mitochondrial translation"/>
    <property type="evidence" value="ECO:0007669"/>
    <property type="project" value="TreeGrafter"/>
</dbReference>
<dbReference type="Gene3D" id="3.40.1280.30">
    <property type="match status" value="1"/>
</dbReference>
<keyword evidence="8" id="KW-0496">Mitochondrion</keyword>